<evidence type="ECO:0000313" key="1">
    <source>
        <dbReference type="EMBL" id="KAL2632555.1"/>
    </source>
</evidence>
<dbReference type="Proteomes" id="UP001605036">
    <property type="component" value="Unassembled WGS sequence"/>
</dbReference>
<dbReference type="AlphaFoldDB" id="A0ABD1YP58"/>
<accession>A0ABD1YP58</accession>
<sequence length="167" mass="18123">MIHAARVSQSGRGCCANAGSRQTPLVEELVWLSVSLSKVTSWRGEMSPLIREGGLSGECKLSFQRRTNGCYFTEPGLEEPAGELKRVRIITLLAVETITSVLDGRSNDSRSETGLELDGICIGVSLENNDYNVYAFEELTSSERLGGVDSAPTHLLGSHFVKKFTVA</sequence>
<protein>
    <submittedName>
        <fullName evidence="1">Uncharacterized protein</fullName>
    </submittedName>
</protein>
<comment type="caution">
    <text evidence="1">The sequence shown here is derived from an EMBL/GenBank/DDBJ whole genome shotgun (WGS) entry which is preliminary data.</text>
</comment>
<organism evidence="1 2">
    <name type="scientific">Riccia fluitans</name>
    <dbReference type="NCBI Taxonomy" id="41844"/>
    <lineage>
        <taxon>Eukaryota</taxon>
        <taxon>Viridiplantae</taxon>
        <taxon>Streptophyta</taxon>
        <taxon>Embryophyta</taxon>
        <taxon>Marchantiophyta</taxon>
        <taxon>Marchantiopsida</taxon>
        <taxon>Marchantiidae</taxon>
        <taxon>Marchantiales</taxon>
        <taxon>Ricciaceae</taxon>
        <taxon>Riccia</taxon>
    </lineage>
</organism>
<keyword evidence="2" id="KW-1185">Reference proteome</keyword>
<gene>
    <name evidence="1" type="ORF">R1flu_004034</name>
</gene>
<name>A0ABD1YP58_9MARC</name>
<proteinExistence type="predicted"/>
<dbReference type="EMBL" id="JBHFFA010000003">
    <property type="protein sequence ID" value="KAL2632555.1"/>
    <property type="molecule type" value="Genomic_DNA"/>
</dbReference>
<reference evidence="1 2" key="1">
    <citation type="submission" date="2024-09" db="EMBL/GenBank/DDBJ databases">
        <title>Chromosome-scale assembly of Riccia fluitans.</title>
        <authorList>
            <person name="Paukszto L."/>
            <person name="Sawicki J."/>
            <person name="Karawczyk K."/>
            <person name="Piernik-Szablinska J."/>
            <person name="Szczecinska M."/>
            <person name="Mazdziarz M."/>
        </authorList>
    </citation>
    <scope>NUCLEOTIDE SEQUENCE [LARGE SCALE GENOMIC DNA]</scope>
    <source>
        <strain evidence="1">Rf_01</strain>
        <tissue evidence="1">Aerial parts of the thallus</tissue>
    </source>
</reference>
<evidence type="ECO:0000313" key="2">
    <source>
        <dbReference type="Proteomes" id="UP001605036"/>
    </source>
</evidence>